<evidence type="ECO:0000313" key="5">
    <source>
        <dbReference type="Proteomes" id="UP000614272"/>
    </source>
</evidence>
<accession>A0ABQ1R3C1</accession>
<feature type="compositionally biased region" description="Basic and acidic residues" evidence="1">
    <location>
        <begin position="349"/>
        <end position="367"/>
    </location>
</feature>
<keyword evidence="2" id="KW-0472">Membrane</keyword>
<feature type="compositionally biased region" description="Acidic residues" evidence="1">
    <location>
        <begin position="337"/>
        <end position="348"/>
    </location>
</feature>
<feature type="domain" description="Endonuclease/exonuclease/phosphatase" evidence="3">
    <location>
        <begin position="123"/>
        <end position="328"/>
    </location>
</feature>
<keyword evidence="5" id="KW-1185">Reference proteome</keyword>
<evidence type="ECO:0000256" key="1">
    <source>
        <dbReference type="SAM" id="MobiDB-lite"/>
    </source>
</evidence>
<keyword evidence="4" id="KW-0378">Hydrolase</keyword>
<dbReference type="Gene3D" id="3.60.10.10">
    <property type="entry name" value="Endonuclease/exonuclease/phosphatase"/>
    <property type="match status" value="1"/>
</dbReference>
<reference evidence="5" key="1">
    <citation type="journal article" date="2019" name="Int. J. Syst. Evol. Microbiol.">
        <title>The Global Catalogue of Microorganisms (GCM) 10K type strain sequencing project: providing services to taxonomists for standard genome sequencing and annotation.</title>
        <authorList>
            <consortium name="The Broad Institute Genomics Platform"/>
            <consortium name="The Broad Institute Genome Sequencing Center for Infectious Disease"/>
            <person name="Wu L."/>
            <person name="Ma J."/>
        </authorList>
    </citation>
    <scope>NUCLEOTIDE SEQUENCE [LARGE SCALE GENOMIC DNA]</scope>
    <source>
        <strain evidence="5">CGMCC 1.12923</strain>
    </source>
</reference>
<comment type="caution">
    <text evidence="4">The sequence shown here is derived from an EMBL/GenBank/DDBJ whole genome shotgun (WGS) entry which is preliminary data.</text>
</comment>
<feature type="region of interest" description="Disordered" evidence="1">
    <location>
        <begin position="337"/>
        <end position="367"/>
    </location>
</feature>
<dbReference type="Pfam" id="PF03372">
    <property type="entry name" value="Exo_endo_phos"/>
    <property type="match status" value="1"/>
</dbReference>
<organism evidence="4 5">
    <name type="scientific">Lacimicrobium alkaliphilum</name>
    <dbReference type="NCBI Taxonomy" id="1526571"/>
    <lineage>
        <taxon>Bacteria</taxon>
        <taxon>Pseudomonadati</taxon>
        <taxon>Pseudomonadota</taxon>
        <taxon>Gammaproteobacteria</taxon>
        <taxon>Alteromonadales</taxon>
        <taxon>Alteromonadaceae</taxon>
        <taxon>Lacimicrobium</taxon>
    </lineage>
</organism>
<feature type="transmembrane region" description="Helical" evidence="2">
    <location>
        <begin position="50"/>
        <end position="68"/>
    </location>
</feature>
<gene>
    <name evidence="4" type="ORF">GCM10011357_07830</name>
</gene>
<dbReference type="InterPro" id="IPR005135">
    <property type="entry name" value="Endo/exonuclease/phosphatase"/>
</dbReference>
<keyword evidence="4" id="KW-0255">Endonuclease</keyword>
<name>A0ABQ1R3C1_9ALTE</name>
<dbReference type="Proteomes" id="UP000614272">
    <property type="component" value="Unassembled WGS sequence"/>
</dbReference>
<feature type="transmembrane region" description="Helical" evidence="2">
    <location>
        <begin position="20"/>
        <end position="38"/>
    </location>
</feature>
<evidence type="ECO:0000313" key="4">
    <source>
        <dbReference type="EMBL" id="GGD54542.1"/>
    </source>
</evidence>
<dbReference type="SUPFAM" id="SSF56219">
    <property type="entry name" value="DNase I-like"/>
    <property type="match status" value="1"/>
</dbReference>
<proteinExistence type="predicted"/>
<dbReference type="GO" id="GO:0004519">
    <property type="term" value="F:endonuclease activity"/>
    <property type="evidence" value="ECO:0007669"/>
    <property type="project" value="UniProtKB-KW"/>
</dbReference>
<dbReference type="InterPro" id="IPR036691">
    <property type="entry name" value="Endo/exonu/phosph_ase_sf"/>
</dbReference>
<evidence type="ECO:0000256" key="2">
    <source>
        <dbReference type="SAM" id="Phobius"/>
    </source>
</evidence>
<keyword evidence="2" id="KW-1133">Transmembrane helix</keyword>
<evidence type="ECO:0000259" key="3">
    <source>
        <dbReference type="Pfam" id="PF03372"/>
    </source>
</evidence>
<feature type="transmembrane region" description="Helical" evidence="2">
    <location>
        <begin position="75"/>
        <end position="93"/>
    </location>
</feature>
<keyword evidence="2" id="KW-0812">Transmembrane</keyword>
<protein>
    <submittedName>
        <fullName evidence="4">Endonuclease</fullName>
    </submittedName>
</protein>
<dbReference type="EMBL" id="BMGJ01000002">
    <property type="protein sequence ID" value="GGD54542.1"/>
    <property type="molecule type" value="Genomic_DNA"/>
</dbReference>
<sequence>MYARAQIILSNTAMLDAMKIVLIVLALLLVFATALPLLRFDQWWIRVFDFPRAQISVAGIALLALYLCFWDMHRIFETVVLGLLVLAVGYQVFKMLPYTELVPYQVLAAGSPSEDTSLKLLVANVLMGNRESKAFLNIVREYDPDIILTVETDQWWERALRTLEDSYPHTLKNPLDTTYGMLLYSRLEMIDPEIRFILKDSIPSMHMQVVLPSGAQVFMHFVHPDPPNPEYATETTERDAELLIIGRETEKRNKPTIIAGDFNDVAWSYTTALFQKASGLLDPRIGRGMYNSFNARNPLLRWPLDHVFHSDHFKLVRIERGPAWGSDHFPIFIELSLEPEAESEQDEPDTNHSEEELVEDKIEDGRR</sequence>
<keyword evidence="4" id="KW-0540">Nuclease</keyword>